<reference evidence="1" key="1">
    <citation type="submission" date="2019-11" db="EMBL/GenBank/DDBJ databases">
        <title>Nori genome reveals adaptations in red seaweeds to the harsh intertidal environment.</title>
        <authorList>
            <person name="Wang D."/>
            <person name="Mao Y."/>
        </authorList>
    </citation>
    <scope>NUCLEOTIDE SEQUENCE</scope>
    <source>
        <tissue evidence="1">Gametophyte</tissue>
    </source>
</reference>
<gene>
    <name evidence="1" type="ORF">I4F81_010454</name>
</gene>
<dbReference type="EMBL" id="CM020620">
    <property type="protein sequence ID" value="KAK1867957.1"/>
    <property type="molecule type" value="Genomic_DNA"/>
</dbReference>
<proteinExistence type="predicted"/>
<evidence type="ECO:0000313" key="2">
    <source>
        <dbReference type="Proteomes" id="UP000798662"/>
    </source>
</evidence>
<protein>
    <submittedName>
        <fullName evidence="1">Uncharacterized protein</fullName>
    </submittedName>
</protein>
<name>A0ACC3CDU7_PYRYE</name>
<organism evidence="1 2">
    <name type="scientific">Pyropia yezoensis</name>
    <name type="common">Susabi-nori</name>
    <name type="synonym">Porphyra yezoensis</name>
    <dbReference type="NCBI Taxonomy" id="2788"/>
    <lineage>
        <taxon>Eukaryota</taxon>
        <taxon>Rhodophyta</taxon>
        <taxon>Bangiophyceae</taxon>
        <taxon>Bangiales</taxon>
        <taxon>Bangiaceae</taxon>
        <taxon>Pyropia</taxon>
    </lineage>
</organism>
<sequence>MVMHYRRYWYYLWQHWLQWGSARQPPLVRRARTSRRPSPPLHTRAAAARRALPSRALAATLAGTAPPPPSRSRSPFPPPPPPPPHPPLKRGRSTPCAAGSPWCTGPWGGTWPGQPHTTRRCRGGGCTAAPRRTPGGPGRTPGRAGIRRCPRWPGSLPYRRWARTSAGRDRTPTMCSRHTRTCGRPRTAAARRHRRCRAGTWGWGGR</sequence>
<evidence type="ECO:0000313" key="1">
    <source>
        <dbReference type="EMBL" id="KAK1867957.1"/>
    </source>
</evidence>
<dbReference type="Proteomes" id="UP000798662">
    <property type="component" value="Chromosome 3"/>
</dbReference>
<accession>A0ACC3CDU7</accession>
<keyword evidence="2" id="KW-1185">Reference proteome</keyword>
<comment type="caution">
    <text evidence="1">The sequence shown here is derived from an EMBL/GenBank/DDBJ whole genome shotgun (WGS) entry which is preliminary data.</text>
</comment>